<evidence type="ECO:0000313" key="11">
    <source>
        <dbReference type="Proteomes" id="UP000198346"/>
    </source>
</evidence>
<feature type="transmembrane region" description="Helical" evidence="8">
    <location>
        <begin position="222"/>
        <end position="248"/>
    </location>
</feature>
<name>A0A239PPW7_9PROT</name>
<dbReference type="OrthoDB" id="9797363at2"/>
<accession>A0A239PPW7</accession>
<keyword evidence="3" id="KW-0645">Protease</keyword>
<dbReference type="Pfam" id="PF09721">
    <property type="entry name" value="Exosortase_EpsH"/>
    <property type="match status" value="1"/>
</dbReference>
<dbReference type="AlphaFoldDB" id="A0A239PPW7"/>
<evidence type="ECO:0000313" key="10">
    <source>
        <dbReference type="EMBL" id="SNT71956.1"/>
    </source>
</evidence>
<keyword evidence="7 8" id="KW-0472">Membrane</keyword>
<dbReference type="GO" id="GO:0006508">
    <property type="term" value="P:proteolysis"/>
    <property type="evidence" value="ECO:0007669"/>
    <property type="project" value="UniProtKB-KW"/>
</dbReference>
<dbReference type="NCBIfam" id="TIGR02914">
    <property type="entry name" value="EpsI_fam"/>
    <property type="match status" value="1"/>
</dbReference>
<sequence length="510" mass="53275">MTEQASIGLGRPVVAATPGAPWRQALIAYGVFALAVCALLWPSLADMAQQWTTSSTWRHGALAAPLALGLILLSRREAACPRFWPPALIPAGAAAFMWLAGYAGNAAIVEQLAFVSLLIAGAIFAFGPTNAKAWAIPFALLFFMVPFGEIVLPVLQTIAAQGALALANMLGAEARLDGRLIDTPKGTLLIAPSCAGLNFLLAATMLALAYSHFARLSAGRAVAFVGVAAAVAILANIARVALIITITARSGGAVEIAADHFGLSLAFYGIILLALAALARRFAGAQTAPPATPAPTPASRRAGAALLFAALVSLPTAAGAYARFVVDRAPGVIAPASLPPLNAPGWRILPSTNEWDVPPADSTTRIAYAQGGAGVEVVAAYLTYERRGTETTALAVPPAGWRKIENDSTLHPPLSGYRPLSADLVESAAGRRFALTRFYWLGDTPFTDARALKLAQVGRRLRGRQDPAGAFILLAPADDDASPGESLAAFLADAEPFARWRARLRDRLRG</sequence>
<feature type="transmembrane region" description="Helical" evidence="8">
    <location>
        <begin position="133"/>
        <end position="152"/>
    </location>
</feature>
<proteinExistence type="predicted"/>
<dbReference type="NCBIfam" id="TIGR04178">
    <property type="entry name" value="exo_archaeo"/>
    <property type="match status" value="1"/>
</dbReference>
<evidence type="ECO:0000256" key="4">
    <source>
        <dbReference type="ARBA" id="ARBA00022692"/>
    </source>
</evidence>
<dbReference type="RefSeq" id="WP_089411500.1">
    <property type="nucleotide sequence ID" value="NZ_FZQA01000002.1"/>
</dbReference>
<dbReference type="InterPro" id="IPR019127">
    <property type="entry name" value="Exosortase"/>
</dbReference>
<keyword evidence="6 8" id="KW-1133">Transmembrane helix</keyword>
<keyword evidence="2" id="KW-1003">Cell membrane</keyword>
<feature type="transmembrane region" description="Helical" evidence="8">
    <location>
        <begin position="26"/>
        <end position="44"/>
    </location>
</feature>
<evidence type="ECO:0000256" key="3">
    <source>
        <dbReference type="ARBA" id="ARBA00022670"/>
    </source>
</evidence>
<dbReference type="InterPro" id="IPR026392">
    <property type="entry name" value="Exo/Archaeosortase_dom"/>
</dbReference>
<organism evidence="10 11">
    <name type="scientific">Amphiplicatus metriothermophilus</name>
    <dbReference type="NCBI Taxonomy" id="1519374"/>
    <lineage>
        <taxon>Bacteria</taxon>
        <taxon>Pseudomonadati</taxon>
        <taxon>Pseudomonadota</taxon>
        <taxon>Alphaproteobacteria</taxon>
        <taxon>Parvularculales</taxon>
        <taxon>Parvularculaceae</taxon>
        <taxon>Amphiplicatus</taxon>
    </lineage>
</organism>
<evidence type="ECO:0000256" key="8">
    <source>
        <dbReference type="SAM" id="Phobius"/>
    </source>
</evidence>
<feature type="transmembrane region" description="Helical" evidence="8">
    <location>
        <begin position="56"/>
        <end position="74"/>
    </location>
</feature>
<keyword evidence="5" id="KW-0378">Hydrolase</keyword>
<feature type="transmembrane region" description="Helical" evidence="8">
    <location>
        <begin position="302"/>
        <end position="322"/>
    </location>
</feature>
<dbReference type="Proteomes" id="UP000198346">
    <property type="component" value="Unassembled WGS sequence"/>
</dbReference>
<reference evidence="10 11" key="1">
    <citation type="submission" date="2017-07" db="EMBL/GenBank/DDBJ databases">
        <authorList>
            <person name="Sun Z.S."/>
            <person name="Albrecht U."/>
            <person name="Echele G."/>
            <person name="Lee C.C."/>
        </authorList>
    </citation>
    <scope>NUCLEOTIDE SEQUENCE [LARGE SCALE GENOMIC DNA]</scope>
    <source>
        <strain evidence="10 11">CGMCC 1.12710</strain>
    </source>
</reference>
<feature type="transmembrane region" description="Helical" evidence="8">
    <location>
        <begin position="83"/>
        <end position="100"/>
    </location>
</feature>
<comment type="subcellular location">
    <subcellularLocation>
        <location evidence="1">Cell membrane</location>
        <topology evidence="1">Multi-pass membrane protein</topology>
    </subcellularLocation>
</comment>
<feature type="domain" description="Methanolan biosynthesis EpsI" evidence="9">
    <location>
        <begin position="317"/>
        <end position="496"/>
    </location>
</feature>
<evidence type="ECO:0000259" key="9">
    <source>
        <dbReference type="Pfam" id="PF11984"/>
    </source>
</evidence>
<feature type="transmembrane region" description="Helical" evidence="8">
    <location>
        <begin position="188"/>
        <end position="210"/>
    </location>
</feature>
<feature type="transmembrane region" description="Helical" evidence="8">
    <location>
        <begin position="260"/>
        <end position="282"/>
    </location>
</feature>
<dbReference type="InterPro" id="IPR014263">
    <property type="entry name" value="Methanolan_biosynth_EpsI"/>
</dbReference>
<evidence type="ECO:0000256" key="5">
    <source>
        <dbReference type="ARBA" id="ARBA00022801"/>
    </source>
</evidence>
<evidence type="ECO:0000256" key="6">
    <source>
        <dbReference type="ARBA" id="ARBA00022989"/>
    </source>
</evidence>
<evidence type="ECO:0000256" key="2">
    <source>
        <dbReference type="ARBA" id="ARBA00022475"/>
    </source>
</evidence>
<feature type="transmembrane region" description="Helical" evidence="8">
    <location>
        <begin position="106"/>
        <end position="126"/>
    </location>
</feature>
<dbReference type="EMBL" id="FZQA01000002">
    <property type="protein sequence ID" value="SNT71956.1"/>
    <property type="molecule type" value="Genomic_DNA"/>
</dbReference>
<dbReference type="GO" id="GO:0005886">
    <property type="term" value="C:plasma membrane"/>
    <property type="evidence" value="ECO:0007669"/>
    <property type="project" value="UniProtKB-SubCell"/>
</dbReference>
<protein>
    <submittedName>
        <fullName evidence="10">EpsI family protein</fullName>
    </submittedName>
</protein>
<evidence type="ECO:0000256" key="1">
    <source>
        <dbReference type="ARBA" id="ARBA00004651"/>
    </source>
</evidence>
<keyword evidence="4 8" id="KW-0812">Transmembrane</keyword>
<dbReference type="GO" id="GO:0008233">
    <property type="term" value="F:peptidase activity"/>
    <property type="evidence" value="ECO:0007669"/>
    <property type="project" value="UniProtKB-KW"/>
</dbReference>
<keyword evidence="11" id="KW-1185">Reference proteome</keyword>
<dbReference type="Pfam" id="PF11984">
    <property type="entry name" value="DUF3485"/>
    <property type="match status" value="1"/>
</dbReference>
<gene>
    <name evidence="10" type="ORF">SAMN06297382_0978</name>
</gene>
<evidence type="ECO:0000256" key="7">
    <source>
        <dbReference type="ARBA" id="ARBA00023136"/>
    </source>
</evidence>